<feature type="transmembrane region" description="Helical" evidence="2">
    <location>
        <begin position="166"/>
        <end position="183"/>
    </location>
</feature>
<dbReference type="OrthoDB" id="3692311at2759"/>
<protein>
    <submittedName>
        <fullName evidence="3">Uncharacterized protein</fullName>
    </submittedName>
</protein>
<keyword evidence="2" id="KW-0812">Transmembrane</keyword>
<organism evidence="3 4">
    <name type="scientific">Zopfia rhizophila CBS 207.26</name>
    <dbReference type="NCBI Taxonomy" id="1314779"/>
    <lineage>
        <taxon>Eukaryota</taxon>
        <taxon>Fungi</taxon>
        <taxon>Dikarya</taxon>
        <taxon>Ascomycota</taxon>
        <taxon>Pezizomycotina</taxon>
        <taxon>Dothideomycetes</taxon>
        <taxon>Dothideomycetes incertae sedis</taxon>
        <taxon>Zopfiaceae</taxon>
        <taxon>Zopfia</taxon>
    </lineage>
</organism>
<accession>A0A6A6DXB8</accession>
<keyword evidence="2" id="KW-1133">Transmembrane helix</keyword>
<proteinExistence type="predicted"/>
<evidence type="ECO:0000256" key="2">
    <source>
        <dbReference type="SAM" id="Phobius"/>
    </source>
</evidence>
<sequence length="668" mass="74046">MSISFGLNPEIRDDSNDQQNTHLNRNLPPLPSTSEAEPGVVPVEKHPTVKVWPEEPQTLHRGGWLSALSCMGDVIVIMTSTMFFVYGSLIIHFDGTPLSEIPQLSILRDASRYGPTIFPILFAAIVGQAMHAIAHWRLENGERMKVLDQLLGSTGLFSAVITQLKFRNIGVVGLALIALWILSPVGGQASLRVLDYGTITNAWPRTMYYLDWNSTYQPGEKSMMGGDASEAMYIADGLFTSALTSTKDVQTSGMDNWGNLKIPMLERLSNLTQDSEGWRDVRQSNVTYSSLIGIPTSAISSDYNTTFNLETPYWSLNCPVLYRYISHNGSRDEWSLPGENISEPLHASDNWVVGLSRSWGISSPDPKPGINEYDKNLTSRVFYYKSFDDDSGASPNGTKADCHMTTSYVEVVASCIGKNCSVTRMRPSTKPHPPPEHALGIDPYTVYFVRDFHGAVNPGSFQLPTAMQRYFVNPYAPFSHTGKDLALYNLSKTHFGDSLAQLMNTFWQASINLAQVTTGVPPVDEIPPSNLYRNLSYIMPRVYNRINATETQTIPVLKCQRPWLAALLMATGAMFLSGMFGLVLEFTRKAPDFALNISSLTRDNPYIHLPAGGSTLDSIDRGRLLQDVRIRLGDVRPNERIGYVAIASCDKEGKVVRLGTLEKGRVYS</sequence>
<dbReference type="EMBL" id="ML994646">
    <property type="protein sequence ID" value="KAF2182828.1"/>
    <property type="molecule type" value="Genomic_DNA"/>
</dbReference>
<feature type="transmembrane region" description="Helical" evidence="2">
    <location>
        <begin position="563"/>
        <end position="584"/>
    </location>
</feature>
<keyword evidence="4" id="KW-1185">Reference proteome</keyword>
<feature type="region of interest" description="Disordered" evidence="1">
    <location>
        <begin position="1"/>
        <end position="40"/>
    </location>
</feature>
<dbReference type="Proteomes" id="UP000800200">
    <property type="component" value="Unassembled WGS sequence"/>
</dbReference>
<evidence type="ECO:0000313" key="3">
    <source>
        <dbReference type="EMBL" id="KAF2182828.1"/>
    </source>
</evidence>
<evidence type="ECO:0000256" key="1">
    <source>
        <dbReference type="SAM" id="MobiDB-lite"/>
    </source>
</evidence>
<evidence type="ECO:0000313" key="4">
    <source>
        <dbReference type="Proteomes" id="UP000800200"/>
    </source>
</evidence>
<keyword evidence="2" id="KW-0472">Membrane</keyword>
<reference evidence="3" key="1">
    <citation type="journal article" date="2020" name="Stud. Mycol.">
        <title>101 Dothideomycetes genomes: a test case for predicting lifestyles and emergence of pathogens.</title>
        <authorList>
            <person name="Haridas S."/>
            <person name="Albert R."/>
            <person name="Binder M."/>
            <person name="Bloem J."/>
            <person name="Labutti K."/>
            <person name="Salamov A."/>
            <person name="Andreopoulos B."/>
            <person name="Baker S."/>
            <person name="Barry K."/>
            <person name="Bills G."/>
            <person name="Bluhm B."/>
            <person name="Cannon C."/>
            <person name="Castanera R."/>
            <person name="Culley D."/>
            <person name="Daum C."/>
            <person name="Ezra D."/>
            <person name="Gonzalez J."/>
            <person name="Henrissat B."/>
            <person name="Kuo A."/>
            <person name="Liang C."/>
            <person name="Lipzen A."/>
            <person name="Lutzoni F."/>
            <person name="Magnuson J."/>
            <person name="Mondo S."/>
            <person name="Nolan M."/>
            <person name="Ohm R."/>
            <person name="Pangilinan J."/>
            <person name="Park H.-J."/>
            <person name="Ramirez L."/>
            <person name="Alfaro M."/>
            <person name="Sun H."/>
            <person name="Tritt A."/>
            <person name="Yoshinaga Y."/>
            <person name="Zwiers L.-H."/>
            <person name="Turgeon B."/>
            <person name="Goodwin S."/>
            <person name="Spatafora J."/>
            <person name="Crous P."/>
            <person name="Grigoriev I."/>
        </authorList>
    </citation>
    <scope>NUCLEOTIDE SEQUENCE</scope>
    <source>
        <strain evidence="3">CBS 207.26</strain>
    </source>
</reference>
<feature type="transmembrane region" description="Helical" evidence="2">
    <location>
        <begin position="113"/>
        <end position="134"/>
    </location>
</feature>
<feature type="transmembrane region" description="Helical" evidence="2">
    <location>
        <begin position="74"/>
        <end position="93"/>
    </location>
</feature>
<name>A0A6A6DXB8_9PEZI</name>
<gene>
    <name evidence="3" type="ORF">K469DRAFT_636229</name>
</gene>
<dbReference type="AlphaFoldDB" id="A0A6A6DXB8"/>